<dbReference type="EMBL" id="CZAB01000055">
    <property type="protein sequence ID" value="CUP84456.1"/>
    <property type="molecule type" value="Genomic_DNA"/>
</dbReference>
<gene>
    <name evidence="1" type="ORF">ERS852480_04222</name>
    <name evidence="2" type="ORF">NCTC11224_04659</name>
</gene>
<evidence type="ECO:0000313" key="1">
    <source>
        <dbReference type="EMBL" id="CUP84456.1"/>
    </source>
</evidence>
<reference evidence="2 4" key="2">
    <citation type="submission" date="2018-06" db="EMBL/GenBank/DDBJ databases">
        <authorList>
            <consortium name="Pathogen Informatics"/>
            <person name="Doyle S."/>
        </authorList>
    </citation>
    <scope>NUCLEOTIDE SEQUENCE [LARGE SCALE GENOMIC DNA]</scope>
    <source>
        <strain evidence="2 4">NCTC11224</strain>
    </source>
</reference>
<protein>
    <submittedName>
        <fullName evidence="1">Uncharacterized protein</fullName>
    </submittedName>
</protein>
<dbReference type="AlphaFoldDB" id="A0A174RK58"/>
<evidence type="ECO:0000313" key="4">
    <source>
        <dbReference type="Proteomes" id="UP000251853"/>
    </source>
</evidence>
<reference evidence="1 3" key="1">
    <citation type="submission" date="2015-09" db="EMBL/GenBank/DDBJ databases">
        <authorList>
            <consortium name="Pathogen Informatics"/>
        </authorList>
    </citation>
    <scope>NUCLEOTIDE SEQUENCE [LARGE SCALE GENOMIC DNA]</scope>
    <source>
        <strain evidence="1 3">2789STDY5834865</strain>
    </source>
</reference>
<dbReference type="EMBL" id="UAVW01000018">
    <property type="protein sequence ID" value="SQB15585.1"/>
    <property type="molecule type" value="Genomic_DNA"/>
</dbReference>
<keyword evidence="4" id="KW-1185">Reference proteome</keyword>
<name>A0A174RK58_9FIRM</name>
<proteinExistence type="predicted"/>
<evidence type="ECO:0000313" key="3">
    <source>
        <dbReference type="Proteomes" id="UP000095512"/>
    </source>
</evidence>
<dbReference type="Proteomes" id="UP000251853">
    <property type="component" value="Unassembled WGS sequence"/>
</dbReference>
<organism evidence="1 3">
    <name type="scientific">Enterocloster clostridioformis</name>
    <dbReference type="NCBI Taxonomy" id="1531"/>
    <lineage>
        <taxon>Bacteria</taxon>
        <taxon>Bacillati</taxon>
        <taxon>Bacillota</taxon>
        <taxon>Clostridia</taxon>
        <taxon>Lachnospirales</taxon>
        <taxon>Lachnospiraceae</taxon>
        <taxon>Enterocloster</taxon>
    </lineage>
</organism>
<evidence type="ECO:0000313" key="2">
    <source>
        <dbReference type="EMBL" id="SQB15585.1"/>
    </source>
</evidence>
<dbReference type="Proteomes" id="UP000095512">
    <property type="component" value="Unassembled WGS sequence"/>
</dbReference>
<sequence>MPYMIVSGKAISGAQRNLGRNLRCYLHKAKEGVEQIMILLEFKIGQMRSGLGNLINN</sequence>
<dbReference type="RefSeq" id="WP_155521220.1">
    <property type="nucleotide sequence ID" value="NZ_CZAB01000055.1"/>
</dbReference>
<accession>A0A174RK58</accession>